<evidence type="ECO:0000256" key="2">
    <source>
        <dbReference type="PROSITE-ProRule" id="PRU00176"/>
    </source>
</evidence>
<gene>
    <name evidence="4" type="ORF">AYI68_g1489</name>
</gene>
<reference evidence="4 5" key="1">
    <citation type="journal article" date="2016" name="Mol. Biol. Evol.">
        <title>Genome-Wide Survey of Gut Fungi (Harpellales) Reveals the First Horizontally Transferred Ubiquitin Gene from a Mosquito Host.</title>
        <authorList>
            <person name="Wang Y."/>
            <person name="White M.M."/>
            <person name="Kvist S."/>
            <person name="Moncalvo J.M."/>
        </authorList>
    </citation>
    <scope>NUCLEOTIDE SEQUENCE [LARGE SCALE GENOMIC DNA]</scope>
    <source>
        <strain evidence="4 5">ALG-7-W6</strain>
    </source>
</reference>
<dbReference type="PANTHER" id="PTHR48024:SF56">
    <property type="entry name" value="HETEROGENEOUS NUCLEAR RIBONUCLEOPROTEIN A0"/>
    <property type="match status" value="1"/>
</dbReference>
<keyword evidence="1 2" id="KW-0694">RNA-binding</keyword>
<dbReference type="OrthoDB" id="439808at2759"/>
<accession>A0A1R0H585</accession>
<dbReference type="InterPro" id="IPR000504">
    <property type="entry name" value="RRM_dom"/>
</dbReference>
<dbReference type="SUPFAM" id="SSF54928">
    <property type="entry name" value="RNA-binding domain, RBD"/>
    <property type="match status" value="1"/>
</dbReference>
<dbReference type="InterPro" id="IPR012677">
    <property type="entry name" value="Nucleotide-bd_a/b_plait_sf"/>
</dbReference>
<dbReference type="Gene3D" id="3.30.70.330">
    <property type="match status" value="1"/>
</dbReference>
<dbReference type="AlphaFoldDB" id="A0A1R0H585"/>
<dbReference type="STRING" id="133383.A0A1R0H585"/>
<name>A0A1R0H585_9FUNG</name>
<protein>
    <submittedName>
        <fullName evidence="4">Glycine-rich RNA-binding protein 2, mitochondrial</fullName>
    </submittedName>
</protein>
<keyword evidence="5" id="KW-1185">Reference proteome</keyword>
<dbReference type="PANTHER" id="PTHR48024">
    <property type="entry name" value="GEO13361P1-RELATED"/>
    <property type="match status" value="1"/>
</dbReference>
<dbReference type="GO" id="GO:0003723">
    <property type="term" value="F:RNA binding"/>
    <property type="evidence" value="ECO:0007669"/>
    <property type="project" value="UniProtKB-UniRule"/>
</dbReference>
<dbReference type="PROSITE" id="PS50102">
    <property type="entry name" value="RRM"/>
    <property type="match status" value="1"/>
</dbReference>
<evidence type="ECO:0000313" key="5">
    <source>
        <dbReference type="Proteomes" id="UP000187455"/>
    </source>
</evidence>
<evidence type="ECO:0000259" key="3">
    <source>
        <dbReference type="PROSITE" id="PS50102"/>
    </source>
</evidence>
<dbReference type="Proteomes" id="UP000187455">
    <property type="component" value="Unassembled WGS sequence"/>
</dbReference>
<organism evidence="4 5">
    <name type="scientific">Smittium mucronatum</name>
    <dbReference type="NCBI Taxonomy" id="133383"/>
    <lineage>
        <taxon>Eukaryota</taxon>
        <taxon>Fungi</taxon>
        <taxon>Fungi incertae sedis</taxon>
        <taxon>Zoopagomycota</taxon>
        <taxon>Kickxellomycotina</taxon>
        <taxon>Harpellomycetes</taxon>
        <taxon>Harpellales</taxon>
        <taxon>Legeriomycetaceae</taxon>
        <taxon>Smittium</taxon>
    </lineage>
</organism>
<evidence type="ECO:0000313" key="4">
    <source>
        <dbReference type="EMBL" id="OLY84350.1"/>
    </source>
</evidence>
<feature type="domain" description="RRM" evidence="3">
    <location>
        <begin position="3"/>
        <end position="57"/>
    </location>
</feature>
<dbReference type="Pfam" id="PF00076">
    <property type="entry name" value="RRM_1"/>
    <property type="match status" value="1"/>
</dbReference>
<dbReference type="InterPro" id="IPR050886">
    <property type="entry name" value="RNA-binding_reg"/>
</dbReference>
<dbReference type="GO" id="GO:0005634">
    <property type="term" value="C:nucleus"/>
    <property type="evidence" value="ECO:0007669"/>
    <property type="project" value="TreeGrafter"/>
</dbReference>
<comment type="caution">
    <text evidence="4">The sequence shown here is derived from an EMBL/GenBank/DDBJ whole genome shotgun (WGS) entry which is preliminary data.</text>
</comment>
<dbReference type="InterPro" id="IPR035979">
    <property type="entry name" value="RBD_domain_sf"/>
</dbReference>
<dbReference type="SMART" id="SM00360">
    <property type="entry name" value="RRM"/>
    <property type="match status" value="1"/>
</dbReference>
<evidence type="ECO:0000256" key="1">
    <source>
        <dbReference type="ARBA" id="ARBA00022884"/>
    </source>
</evidence>
<sequence length="57" mass="6344">MSTKVFVGSLSWGTTSDSLRERFEEYGTIEDSIVIQDRETGRSKGYGFVTFATAEEA</sequence>
<dbReference type="EMBL" id="LSSL01000533">
    <property type="protein sequence ID" value="OLY84350.1"/>
    <property type="molecule type" value="Genomic_DNA"/>
</dbReference>
<feature type="non-terminal residue" evidence="4">
    <location>
        <position position="57"/>
    </location>
</feature>
<proteinExistence type="predicted"/>